<gene>
    <name evidence="1" type="ORF">BIN_B_05266</name>
</gene>
<dbReference type="EMBL" id="LR589174">
    <property type="protein sequence ID" value="VTP03808.1"/>
    <property type="molecule type" value="Genomic_DNA"/>
</dbReference>
<sequence>MALASIGSPNTVPVPCASTTSTSAVLSPALASAARITRSCDGPFGAVNPLLAPS</sequence>
<reference evidence="1" key="1">
    <citation type="submission" date="2019-05" db="EMBL/GenBank/DDBJ databases">
        <authorList>
            <person name="Naeem R."/>
            <person name="Antony C."/>
            <person name="Guan Q."/>
        </authorList>
    </citation>
    <scope>NUCLEOTIDE SEQUENCE</scope>
    <source>
        <strain evidence="1">2</strain>
    </source>
</reference>
<name>A0A653F2F1_9MYCO</name>
<dbReference type="AlphaFoldDB" id="A0A653F2F1"/>
<organism evidence="1">
    <name type="scientific">Mycobacterium riyadhense</name>
    <dbReference type="NCBI Taxonomy" id="486698"/>
    <lineage>
        <taxon>Bacteria</taxon>
        <taxon>Bacillati</taxon>
        <taxon>Actinomycetota</taxon>
        <taxon>Actinomycetes</taxon>
        <taxon>Mycobacteriales</taxon>
        <taxon>Mycobacteriaceae</taxon>
        <taxon>Mycobacterium</taxon>
    </lineage>
</organism>
<accession>A0A653F2F1</accession>
<protein>
    <submittedName>
        <fullName evidence="1">Uncharacterized protein</fullName>
    </submittedName>
</protein>
<proteinExistence type="predicted"/>
<evidence type="ECO:0000313" key="1">
    <source>
        <dbReference type="EMBL" id="VTP03808.1"/>
    </source>
</evidence>